<name>A0A0F9NFW4_9ZZZZ</name>
<organism evidence="1">
    <name type="scientific">marine sediment metagenome</name>
    <dbReference type="NCBI Taxonomy" id="412755"/>
    <lineage>
        <taxon>unclassified sequences</taxon>
        <taxon>metagenomes</taxon>
        <taxon>ecological metagenomes</taxon>
    </lineage>
</organism>
<evidence type="ECO:0008006" key="2">
    <source>
        <dbReference type="Google" id="ProtNLM"/>
    </source>
</evidence>
<dbReference type="EMBL" id="LAZR01004199">
    <property type="protein sequence ID" value="KKN10827.1"/>
    <property type="molecule type" value="Genomic_DNA"/>
</dbReference>
<evidence type="ECO:0000313" key="1">
    <source>
        <dbReference type="EMBL" id="KKN10827.1"/>
    </source>
</evidence>
<protein>
    <recommendedName>
        <fullName evidence="2">PARP-type domain-containing protein</fullName>
    </recommendedName>
</protein>
<dbReference type="AlphaFoldDB" id="A0A0F9NFW4"/>
<reference evidence="1" key="1">
    <citation type="journal article" date="2015" name="Nature">
        <title>Complex archaea that bridge the gap between prokaryotes and eukaryotes.</title>
        <authorList>
            <person name="Spang A."/>
            <person name="Saw J.H."/>
            <person name="Jorgensen S.L."/>
            <person name="Zaremba-Niedzwiedzka K."/>
            <person name="Martijn J."/>
            <person name="Lind A.E."/>
            <person name="van Eijk R."/>
            <person name="Schleper C."/>
            <person name="Guy L."/>
            <person name="Ettema T.J."/>
        </authorList>
    </citation>
    <scope>NUCLEOTIDE SEQUENCE</scope>
</reference>
<proteinExistence type="predicted"/>
<gene>
    <name evidence="1" type="ORF">LCGC14_1032560</name>
</gene>
<accession>A0A0F9NFW4</accession>
<comment type="caution">
    <text evidence="1">The sequence shown here is derived from an EMBL/GenBank/DDBJ whole genome shotgun (WGS) entry which is preliminary data.</text>
</comment>
<sequence length="59" mass="6868">MGVCGICDAFIEQKELPKNFLIRVGDFINGKFHADKSYFFHTKCLTSKLRRETMIENLI</sequence>